<name>A0A5E5BQP9_9BURK</name>
<dbReference type="OrthoDB" id="613934at2"/>
<dbReference type="RefSeq" id="WP_150559066.1">
    <property type="nucleotide sequence ID" value="NZ_CABPST010000003.1"/>
</dbReference>
<evidence type="ECO:0000256" key="1">
    <source>
        <dbReference type="SAM" id="Phobius"/>
    </source>
</evidence>
<keyword evidence="1" id="KW-0472">Membrane</keyword>
<proteinExistence type="predicted"/>
<reference evidence="2 3" key="1">
    <citation type="submission" date="2019-08" db="EMBL/GenBank/DDBJ databases">
        <authorList>
            <person name="Peeters C."/>
        </authorList>
    </citation>
    <scope>NUCLEOTIDE SEQUENCE [LARGE SCALE GENOMIC DNA]</scope>
    <source>
        <strain evidence="2 3">LMG 20603</strain>
    </source>
</reference>
<dbReference type="Proteomes" id="UP000382040">
    <property type="component" value="Unassembled WGS sequence"/>
</dbReference>
<evidence type="ECO:0000313" key="2">
    <source>
        <dbReference type="EMBL" id="VVE87718.1"/>
    </source>
</evidence>
<accession>A0A5E5BQP9</accession>
<protein>
    <submittedName>
        <fullName evidence="2">Uncharacterized protein</fullName>
    </submittedName>
</protein>
<keyword evidence="1" id="KW-0812">Transmembrane</keyword>
<dbReference type="AlphaFoldDB" id="A0A5E5BQP9"/>
<feature type="transmembrane region" description="Helical" evidence="1">
    <location>
        <begin position="31"/>
        <end position="50"/>
    </location>
</feature>
<dbReference type="EMBL" id="CABPST010000003">
    <property type="protein sequence ID" value="VVE87718.1"/>
    <property type="molecule type" value="Genomic_DNA"/>
</dbReference>
<keyword evidence="3" id="KW-1185">Reference proteome</keyword>
<gene>
    <name evidence="2" type="ORF">PBR20603_01656</name>
</gene>
<keyword evidence="1" id="KW-1133">Transmembrane helix</keyword>
<evidence type="ECO:0000313" key="3">
    <source>
        <dbReference type="Proteomes" id="UP000382040"/>
    </source>
</evidence>
<sequence>MELALKDLAIWHAAQVGWILAAIAEASADEWLLGFGCLLVAFAAFLVGWLRNPAESNEI</sequence>
<organism evidence="2 3">
    <name type="scientific">Pandoraea bronchicola</name>
    <dbReference type="NCBI Taxonomy" id="2508287"/>
    <lineage>
        <taxon>Bacteria</taxon>
        <taxon>Pseudomonadati</taxon>
        <taxon>Pseudomonadota</taxon>
        <taxon>Betaproteobacteria</taxon>
        <taxon>Burkholderiales</taxon>
        <taxon>Burkholderiaceae</taxon>
        <taxon>Pandoraea</taxon>
    </lineage>
</organism>